<gene>
    <name evidence="1" type="ORF">C8N29_103136</name>
</gene>
<dbReference type="Proteomes" id="UP000244223">
    <property type="component" value="Unassembled WGS sequence"/>
</dbReference>
<keyword evidence="2" id="KW-1185">Reference proteome</keyword>
<accession>A0A2T5J213</accession>
<dbReference type="AlphaFoldDB" id="A0A2T5J213"/>
<proteinExistence type="predicted"/>
<sequence>MAHQWPAKQYVWAKNKFWALVVMRLDAVANRHAELLKNSFQSVHNIEVSGVFTA</sequence>
<name>A0A2T5J213_9GAMM</name>
<dbReference type="EMBL" id="QAON01000003">
    <property type="protein sequence ID" value="PTQ90383.1"/>
    <property type="molecule type" value="Genomic_DNA"/>
</dbReference>
<organism evidence="1 2">
    <name type="scientific">Agitococcus lubricus</name>
    <dbReference type="NCBI Taxonomy" id="1077255"/>
    <lineage>
        <taxon>Bacteria</taxon>
        <taxon>Pseudomonadati</taxon>
        <taxon>Pseudomonadota</taxon>
        <taxon>Gammaproteobacteria</taxon>
        <taxon>Moraxellales</taxon>
        <taxon>Moraxellaceae</taxon>
        <taxon>Agitococcus</taxon>
    </lineage>
</organism>
<comment type="caution">
    <text evidence="1">The sequence shown here is derived from an EMBL/GenBank/DDBJ whole genome shotgun (WGS) entry which is preliminary data.</text>
</comment>
<evidence type="ECO:0000313" key="1">
    <source>
        <dbReference type="EMBL" id="PTQ90383.1"/>
    </source>
</evidence>
<evidence type="ECO:0000313" key="2">
    <source>
        <dbReference type="Proteomes" id="UP000244223"/>
    </source>
</evidence>
<reference evidence="1 2" key="1">
    <citation type="submission" date="2018-04" db="EMBL/GenBank/DDBJ databases">
        <title>Genomic Encyclopedia of Archaeal and Bacterial Type Strains, Phase II (KMG-II): from individual species to whole genera.</title>
        <authorList>
            <person name="Goeker M."/>
        </authorList>
    </citation>
    <scope>NUCLEOTIDE SEQUENCE [LARGE SCALE GENOMIC DNA]</scope>
    <source>
        <strain evidence="1 2">DSM 5822</strain>
    </source>
</reference>
<protein>
    <submittedName>
        <fullName evidence="1">Uncharacterized protein</fullName>
    </submittedName>
</protein>